<dbReference type="AlphaFoldDB" id="A0AAD6PNV1"/>
<proteinExistence type="predicted"/>
<organism evidence="1 2">
    <name type="scientific">Populus alba x Populus x berolinensis</name>
    <dbReference type="NCBI Taxonomy" id="444605"/>
    <lineage>
        <taxon>Eukaryota</taxon>
        <taxon>Viridiplantae</taxon>
        <taxon>Streptophyta</taxon>
        <taxon>Embryophyta</taxon>
        <taxon>Tracheophyta</taxon>
        <taxon>Spermatophyta</taxon>
        <taxon>Magnoliopsida</taxon>
        <taxon>eudicotyledons</taxon>
        <taxon>Gunneridae</taxon>
        <taxon>Pentapetalae</taxon>
        <taxon>rosids</taxon>
        <taxon>fabids</taxon>
        <taxon>Malpighiales</taxon>
        <taxon>Salicaceae</taxon>
        <taxon>Saliceae</taxon>
        <taxon>Populus</taxon>
    </lineage>
</organism>
<evidence type="ECO:0000313" key="2">
    <source>
        <dbReference type="Proteomes" id="UP001164929"/>
    </source>
</evidence>
<comment type="caution">
    <text evidence="1">The sequence shown here is derived from an EMBL/GenBank/DDBJ whole genome shotgun (WGS) entry which is preliminary data.</text>
</comment>
<dbReference type="Proteomes" id="UP001164929">
    <property type="component" value="Chromosome 19"/>
</dbReference>
<keyword evidence="2" id="KW-1185">Reference proteome</keyword>
<accession>A0AAD6PNV1</accession>
<reference evidence="1" key="1">
    <citation type="journal article" date="2023" name="Mol. Ecol. Resour.">
        <title>Chromosome-level genome assembly of a triploid poplar Populus alba 'Berolinensis'.</title>
        <authorList>
            <person name="Chen S."/>
            <person name="Yu Y."/>
            <person name="Wang X."/>
            <person name="Wang S."/>
            <person name="Zhang T."/>
            <person name="Zhou Y."/>
            <person name="He R."/>
            <person name="Meng N."/>
            <person name="Wang Y."/>
            <person name="Liu W."/>
            <person name="Liu Z."/>
            <person name="Liu J."/>
            <person name="Guo Q."/>
            <person name="Huang H."/>
            <person name="Sederoff R.R."/>
            <person name="Wang G."/>
            <person name="Qu G."/>
            <person name="Chen S."/>
        </authorList>
    </citation>
    <scope>NUCLEOTIDE SEQUENCE</scope>
    <source>
        <strain evidence="1">SC-2020</strain>
    </source>
</reference>
<gene>
    <name evidence="1" type="ORF">NC653_041317</name>
</gene>
<evidence type="ECO:0000313" key="1">
    <source>
        <dbReference type="EMBL" id="KAJ6952120.1"/>
    </source>
</evidence>
<name>A0AAD6PNV1_9ROSI</name>
<protein>
    <submittedName>
        <fullName evidence="1">Uncharacterized protein</fullName>
    </submittedName>
</protein>
<dbReference type="EMBL" id="JAQIZT010000019">
    <property type="protein sequence ID" value="KAJ6952120.1"/>
    <property type="molecule type" value="Genomic_DNA"/>
</dbReference>
<sequence>MPQLHICCFPIHTLNPIATSSSWLMTRIVLFQTRSKFVKVHIRAEEVIRNQIQFIGRTNLPFCLSLFNLEEEEKRELEERRRRRIVGCLLLLVRACSVTLASGEECSCSKVLSSSKNIGIQREALAMTNEPRNLLPLSIKGRVDEWVKDLVLENKHNLKQLIVLMWDQVSSLPPVVQFPWSHPNSGLPGALIASLIRSRKNLIFPAAAAAAEYYLPKLRSTRTKKRNRKPHNLLFSFHLLLLKHQKPYELAFKFLCAKNSRTKHN</sequence>